<organism evidence="1">
    <name type="scientific">marine sediment metagenome</name>
    <dbReference type="NCBI Taxonomy" id="412755"/>
    <lineage>
        <taxon>unclassified sequences</taxon>
        <taxon>metagenomes</taxon>
        <taxon>ecological metagenomes</taxon>
    </lineage>
</organism>
<comment type="caution">
    <text evidence="1">The sequence shown here is derived from an EMBL/GenBank/DDBJ whole genome shotgun (WGS) entry which is preliminary data.</text>
</comment>
<reference evidence="1" key="1">
    <citation type="journal article" date="2015" name="Nature">
        <title>Complex archaea that bridge the gap between prokaryotes and eukaryotes.</title>
        <authorList>
            <person name="Spang A."/>
            <person name="Saw J.H."/>
            <person name="Jorgensen S.L."/>
            <person name="Zaremba-Niedzwiedzka K."/>
            <person name="Martijn J."/>
            <person name="Lind A.E."/>
            <person name="van Eijk R."/>
            <person name="Schleper C."/>
            <person name="Guy L."/>
            <person name="Ettema T.J."/>
        </authorList>
    </citation>
    <scope>NUCLEOTIDE SEQUENCE</scope>
</reference>
<sequence>MSSENLHWPKHKSVSIVVDTPGWFDPFADALKEKLESAGHSAYTFRDQTMVKEGGIAFFLSCMKLTRLEVLNRNPWNFVVHASDLPKGRGFSPVVWQILEGQNSIPVTMIDVVKAADAGRICMQKTIFLDGSELNTEIRNKLGQTIVEMCFQTVDDSKSPIFRDQVGSGSWYNRRTKNDSELDPHRTIAEQFNLLRVVDNDNYPAFFILNGQHYTLKIEKS</sequence>
<dbReference type="EMBL" id="LAZR01000224">
    <property type="protein sequence ID" value="KKN80845.1"/>
    <property type="molecule type" value="Genomic_DNA"/>
</dbReference>
<proteinExistence type="predicted"/>
<protein>
    <recommendedName>
        <fullName evidence="2">Formyl transferase N-terminal domain-containing protein</fullName>
    </recommendedName>
</protein>
<gene>
    <name evidence="1" type="ORF">LCGC14_0325090</name>
</gene>
<dbReference type="SUPFAM" id="SSF53328">
    <property type="entry name" value="Formyltransferase"/>
    <property type="match status" value="1"/>
</dbReference>
<name>A0A0F9TI13_9ZZZZ</name>
<dbReference type="Gene3D" id="3.40.50.12230">
    <property type="match status" value="1"/>
</dbReference>
<dbReference type="InterPro" id="IPR036477">
    <property type="entry name" value="Formyl_transf_N_sf"/>
</dbReference>
<evidence type="ECO:0000313" key="1">
    <source>
        <dbReference type="EMBL" id="KKN80845.1"/>
    </source>
</evidence>
<evidence type="ECO:0008006" key="2">
    <source>
        <dbReference type="Google" id="ProtNLM"/>
    </source>
</evidence>
<accession>A0A0F9TI13</accession>
<dbReference type="AlphaFoldDB" id="A0A0F9TI13"/>